<accession>A0AAV0ELF6</accession>
<evidence type="ECO:0000313" key="2">
    <source>
        <dbReference type="EMBL" id="CAH9123410.1"/>
    </source>
</evidence>
<sequence length="109" mass="12737">MFLFSAFIYLRLLSSSLFFFTGHSLQFNRHQETFPAISLKIEIFTLRPFFFSFMTTSAPIPRIEIFTFPPKRMIREHAMLRSLGDILTHQHHHRGQTGNHVELKAAPTS</sequence>
<proteinExistence type="predicted"/>
<organism evidence="2 3">
    <name type="scientific">Cuscuta epithymum</name>
    <dbReference type="NCBI Taxonomy" id="186058"/>
    <lineage>
        <taxon>Eukaryota</taxon>
        <taxon>Viridiplantae</taxon>
        <taxon>Streptophyta</taxon>
        <taxon>Embryophyta</taxon>
        <taxon>Tracheophyta</taxon>
        <taxon>Spermatophyta</taxon>
        <taxon>Magnoliopsida</taxon>
        <taxon>eudicotyledons</taxon>
        <taxon>Gunneridae</taxon>
        <taxon>Pentapetalae</taxon>
        <taxon>asterids</taxon>
        <taxon>lamiids</taxon>
        <taxon>Solanales</taxon>
        <taxon>Convolvulaceae</taxon>
        <taxon>Cuscuteae</taxon>
        <taxon>Cuscuta</taxon>
        <taxon>Cuscuta subgen. Cuscuta</taxon>
    </lineage>
</organism>
<comment type="caution">
    <text evidence="2">The sequence shown here is derived from an EMBL/GenBank/DDBJ whole genome shotgun (WGS) entry which is preliminary data.</text>
</comment>
<gene>
    <name evidence="2" type="ORF">CEPIT_LOCUS25197</name>
</gene>
<dbReference type="EMBL" id="CAMAPF010000930">
    <property type="protein sequence ID" value="CAH9123410.1"/>
    <property type="molecule type" value="Genomic_DNA"/>
</dbReference>
<evidence type="ECO:0008006" key="4">
    <source>
        <dbReference type="Google" id="ProtNLM"/>
    </source>
</evidence>
<feature type="chain" id="PRO_5043538526" description="Secreted protein" evidence="1">
    <location>
        <begin position="25"/>
        <end position="109"/>
    </location>
</feature>
<name>A0AAV0ELF6_9ASTE</name>
<keyword evidence="3" id="KW-1185">Reference proteome</keyword>
<feature type="signal peptide" evidence="1">
    <location>
        <begin position="1"/>
        <end position="24"/>
    </location>
</feature>
<keyword evidence="1" id="KW-0732">Signal</keyword>
<evidence type="ECO:0000256" key="1">
    <source>
        <dbReference type="SAM" id="SignalP"/>
    </source>
</evidence>
<evidence type="ECO:0000313" key="3">
    <source>
        <dbReference type="Proteomes" id="UP001152523"/>
    </source>
</evidence>
<reference evidence="2" key="1">
    <citation type="submission" date="2022-07" db="EMBL/GenBank/DDBJ databases">
        <authorList>
            <person name="Macas J."/>
            <person name="Novak P."/>
            <person name="Neumann P."/>
        </authorList>
    </citation>
    <scope>NUCLEOTIDE SEQUENCE</scope>
</reference>
<dbReference type="Proteomes" id="UP001152523">
    <property type="component" value="Unassembled WGS sequence"/>
</dbReference>
<dbReference type="AlphaFoldDB" id="A0AAV0ELF6"/>
<protein>
    <recommendedName>
        <fullName evidence="4">Secreted protein</fullName>
    </recommendedName>
</protein>